<dbReference type="CDD" id="cd04647">
    <property type="entry name" value="LbH_MAT_like"/>
    <property type="match status" value="1"/>
</dbReference>
<dbReference type="RefSeq" id="WP_344729514.1">
    <property type="nucleotide sequence ID" value="NZ_BAABBI010000002.1"/>
</dbReference>
<sequence length="188" mass="20928">MIKKLLVKSLLNIRKIKYSLYSNNRRVSGRFKAHQPVVLRGKGEISFKKNVNLGVINSPMYYNGYAYIEARSEVAKVNFGEDIHINNAFSAISEKSITVGNNVLIGYNCQIYDSNFHDLHIDNRFNKDPNPMKVVIKSNVFIGNNVVILKGVTIGENSVIASNSIVTKSFPENVVIGGNPAKIISQLN</sequence>
<dbReference type="InterPro" id="IPR001451">
    <property type="entry name" value="Hexapep"/>
</dbReference>
<gene>
    <name evidence="3" type="ORF">GCM10022271_17510</name>
</gene>
<dbReference type="Gene3D" id="2.160.10.10">
    <property type="entry name" value="Hexapeptide repeat proteins"/>
    <property type="match status" value="1"/>
</dbReference>
<evidence type="ECO:0000256" key="1">
    <source>
        <dbReference type="ARBA" id="ARBA00007274"/>
    </source>
</evidence>
<keyword evidence="2" id="KW-0808">Transferase</keyword>
<organism evidence="3 4">
    <name type="scientific">Corallibacter vietnamensis</name>
    <dbReference type="NCBI Taxonomy" id="904130"/>
    <lineage>
        <taxon>Bacteria</taxon>
        <taxon>Pseudomonadati</taxon>
        <taxon>Bacteroidota</taxon>
        <taxon>Flavobacteriia</taxon>
        <taxon>Flavobacteriales</taxon>
        <taxon>Flavobacteriaceae</taxon>
        <taxon>Corallibacter</taxon>
    </lineage>
</organism>
<name>A0ABP7HDA2_9FLAO</name>
<keyword evidence="4" id="KW-1185">Reference proteome</keyword>
<proteinExistence type="inferred from homology"/>
<dbReference type="InterPro" id="IPR011004">
    <property type="entry name" value="Trimer_LpxA-like_sf"/>
</dbReference>
<evidence type="ECO:0000313" key="4">
    <source>
        <dbReference type="Proteomes" id="UP001501456"/>
    </source>
</evidence>
<dbReference type="Pfam" id="PF00132">
    <property type="entry name" value="Hexapep"/>
    <property type="match status" value="1"/>
</dbReference>
<dbReference type="EMBL" id="BAABBI010000002">
    <property type="protein sequence ID" value="GAA3785493.1"/>
    <property type="molecule type" value="Genomic_DNA"/>
</dbReference>
<dbReference type="PANTHER" id="PTHR23416:SF23">
    <property type="entry name" value="ACETYLTRANSFERASE C18B11.09C-RELATED"/>
    <property type="match status" value="1"/>
</dbReference>
<comment type="similarity">
    <text evidence="1">Belongs to the transferase hexapeptide repeat family.</text>
</comment>
<comment type="caution">
    <text evidence="3">The sequence shown here is derived from an EMBL/GenBank/DDBJ whole genome shotgun (WGS) entry which is preliminary data.</text>
</comment>
<dbReference type="Proteomes" id="UP001501456">
    <property type="component" value="Unassembled WGS sequence"/>
</dbReference>
<evidence type="ECO:0000313" key="3">
    <source>
        <dbReference type="EMBL" id="GAA3785493.1"/>
    </source>
</evidence>
<reference evidence="4" key="1">
    <citation type="journal article" date="2019" name="Int. J. Syst. Evol. Microbiol.">
        <title>The Global Catalogue of Microorganisms (GCM) 10K type strain sequencing project: providing services to taxonomists for standard genome sequencing and annotation.</title>
        <authorList>
            <consortium name="The Broad Institute Genomics Platform"/>
            <consortium name="The Broad Institute Genome Sequencing Center for Infectious Disease"/>
            <person name="Wu L."/>
            <person name="Ma J."/>
        </authorList>
    </citation>
    <scope>NUCLEOTIDE SEQUENCE [LARGE SCALE GENOMIC DNA]</scope>
    <source>
        <strain evidence="4">JCM 17525</strain>
    </source>
</reference>
<evidence type="ECO:0008006" key="5">
    <source>
        <dbReference type="Google" id="ProtNLM"/>
    </source>
</evidence>
<evidence type="ECO:0000256" key="2">
    <source>
        <dbReference type="ARBA" id="ARBA00022679"/>
    </source>
</evidence>
<dbReference type="InterPro" id="IPR051159">
    <property type="entry name" value="Hexapeptide_acetyltransf"/>
</dbReference>
<dbReference type="PANTHER" id="PTHR23416">
    <property type="entry name" value="SIALIC ACID SYNTHASE-RELATED"/>
    <property type="match status" value="1"/>
</dbReference>
<accession>A0ABP7HDA2</accession>
<dbReference type="SUPFAM" id="SSF51161">
    <property type="entry name" value="Trimeric LpxA-like enzymes"/>
    <property type="match status" value="1"/>
</dbReference>
<protein>
    <recommendedName>
        <fullName evidence="5">Acyltransferase</fullName>
    </recommendedName>
</protein>